<dbReference type="SUPFAM" id="SSF53850">
    <property type="entry name" value="Periplasmic binding protein-like II"/>
    <property type="match status" value="1"/>
</dbReference>
<gene>
    <name evidence="2" type="ORF">ACFPXP_22580</name>
</gene>
<organism evidence="2 3">
    <name type="scientific">Marinicrinis lubricantis</name>
    <dbReference type="NCBI Taxonomy" id="2086470"/>
    <lineage>
        <taxon>Bacteria</taxon>
        <taxon>Bacillati</taxon>
        <taxon>Bacillota</taxon>
        <taxon>Bacilli</taxon>
        <taxon>Bacillales</taxon>
        <taxon>Paenibacillaceae</taxon>
    </lineage>
</organism>
<evidence type="ECO:0000313" key="2">
    <source>
        <dbReference type="EMBL" id="MFC5989202.1"/>
    </source>
</evidence>
<dbReference type="RefSeq" id="WP_379896774.1">
    <property type="nucleotide sequence ID" value="NZ_CBCSCT010000002.1"/>
</dbReference>
<dbReference type="InterPro" id="IPR050490">
    <property type="entry name" value="Bact_solute-bd_prot1"/>
</dbReference>
<comment type="caution">
    <text evidence="2">The sequence shown here is derived from an EMBL/GenBank/DDBJ whole genome shotgun (WGS) entry which is preliminary data.</text>
</comment>
<proteinExistence type="predicted"/>
<dbReference type="PROSITE" id="PS51257">
    <property type="entry name" value="PROKAR_LIPOPROTEIN"/>
    <property type="match status" value="1"/>
</dbReference>
<reference evidence="3" key="1">
    <citation type="journal article" date="2019" name="Int. J. Syst. Evol. Microbiol.">
        <title>The Global Catalogue of Microorganisms (GCM) 10K type strain sequencing project: providing services to taxonomists for standard genome sequencing and annotation.</title>
        <authorList>
            <consortium name="The Broad Institute Genomics Platform"/>
            <consortium name="The Broad Institute Genome Sequencing Center for Infectious Disease"/>
            <person name="Wu L."/>
            <person name="Ma J."/>
        </authorList>
    </citation>
    <scope>NUCLEOTIDE SEQUENCE [LARGE SCALE GENOMIC DNA]</scope>
    <source>
        <strain evidence="3">CCM 8749</strain>
    </source>
</reference>
<keyword evidence="3" id="KW-1185">Reference proteome</keyword>
<keyword evidence="1" id="KW-0732">Signal</keyword>
<dbReference type="Gene3D" id="3.40.190.10">
    <property type="entry name" value="Periplasmic binding protein-like II"/>
    <property type="match status" value="2"/>
</dbReference>
<dbReference type="Proteomes" id="UP001596250">
    <property type="component" value="Unassembled WGS sequence"/>
</dbReference>
<dbReference type="InterPro" id="IPR006059">
    <property type="entry name" value="SBP"/>
</dbReference>
<evidence type="ECO:0000256" key="1">
    <source>
        <dbReference type="SAM" id="SignalP"/>
    </source>
</evidence>
<dbReference type="Pfam" id="PF01547">
    <property type="entry name" value="SBP_bac_1"/>
    <property type="match status" value="1"/>
</dbReference>
<accession>A0ABW1IVU6</accession>
<sequence length="555" mass="63079">MKTKLLLIALLFVQSLSACEQNGITNHEGQTKTDPSFLYQEPGLSPYDPPIEITFVREMSDNLEQLLNGLPDETLEDNRWSRLYKQVLGIEITYNWVDQGEQYYKKLGAALASGNIPDVVEVNAQQLRQLANAGWIEDLTSVYETYASSFTKQVLTQEGPGALETATIDGRLMGIPQNDSSIERAMYIWIRTDWLDQLGLLPPKSMEDVLTISKAFTENDPDRNGKHDTYGLALTYYLWDPVLSATGFMAGYDAFPRIWVEDESGKLEYGGIQPEVKTALAVLQKMYAQGQIDNEFAFKDGVKVKKQIAAGKIGMMYGEQWGSFVVQESREHDPNAQWQAFPIVSAAGEIAKVPLRISTDRYWAVRKGYEHPEAIVKLFNLYLEKNWGDTAQYETYYNTLLPVWQLSPVNPFPPMKNLEAFRQLEEARKTGNSDVLEDEAKFIQEKLELYVSENEDRESGWGWERTYGPEGAMAILDQYERNDQLLFDQFAGAPTATMIDKEMILDNLQLDTYINIILGSPIDEFDQFVDEWKRIGGDQITSEVNEWYAHQGGPS</sequence>
<dbReference type="PANTHER" id="PTHR43649">
    <property type="entry name" value="ARABINOSE-BINDING PROTEIN-RELATED"/>
    <property type="match status" value="1"/>
</dbReference>
<evidence type="ECO:0000313" key="3">
    <source>
        <dbReference type="Proteomes" id="UP001596250"/>
    </source>
</evidence>
<dbReference type="CDD" id="cd13580">
    <property type="entry name" value="PBP2_AlgQ_like_1"/>
    <property type="match status" value="1"/>
</dbReference>
<name>A0ABW1IVU6_9BACL</name>
<dbReference type="EMBL" id="JBHSQV010000187">
    <property type="protein sequence ID" value="MFC5989202.1"/>
    <property type="molecule type" value="Genomic_DNA"/>
</dbReference>
<protein>
    <submittedName>
        <fullName evidence="2">Extracellular solute-binding protein</fullName>
    </submittedName>
</protein>
<feature type="signal peptide" evidence="1">
    <location>
        <begin position="1"/>
        <end position="20"/>
    </location>
</feature>
<feature type="chain" id="PRO_5046871991" evidence="1">
    <location>
        <begin position="21"/>
        <end position="555"/>
    </location>
</feature>
<dbReference type="PANTHER" id="PTHR43649:SF12">
    <property type="entry name" value="DIACETYLCHITOBIOSE BINDING PROTEIN DASA"/>
    <property type="match status" value="1"/>
</dbReference>